<name>A0A7S0RPP2_9CHLO</name>
<gene>
    <name evidence="5" type="ORF">POBO1169_LOCUS16431</name>
</gene>
<keyword evidence="4" id="KW-1133">Transmembrane helix</keyword>
<sequence>MSSIHMPSLSRYTAFHYVASISFVIVGCLTFAHGQAKDIHGALMFAAGEGNSKLVEDFLASGADVNHRNEYGETPLHVSAIKGDLDTIKAILAAGAKVNAQANAGSPIKQTPLHWMVYPDHKEGVKLLLAAGADPNIQNEDGETPLDMALHMGTSYKEMAKILEQAGGKPSTKHEEL</sequence>
<evidence type="ECO:0000313" key="5">
    <source>
        <dbReference type="EMBL" id="CAD8683545.1"/>
    </source>
</evidence>
<dbReference type="InterPro" id="IPR036770">
    <property type="entry name" value="Ankyrin_rpt-contain_sf"/>
</dbReference>
<protein>
    <recommendedName>
        <fullName evidence="6">Ankyrin repeat domain-containing protein</fullName>
    </recommendedName>
</protein>
<evidence type="ECO:0000256" key="2">
    <source>
        <dbReference type="ARBA" id="ARBA00023043"/>
    </source>
</evidence>
<keyword evidence="2 3" id="KW-0040">ANK repeat</keyword>
<dbReference type="Pfam" id="PF12796">
    <property type="entry name" value="Ank_2"/>
    <property type="match status" value="1"/>
</dbReference>
<reference evidence="5" key="1">
    <citation type="submission" date="2021-01" db="EMBL/GenBank/DDBJ databases">
        <authorList>
            <person name="Corre E."/>
            <person name="Pelletier E."/>
            <person name="Niang G."/>
            <person name="Scheremetjew M."/>
            <person name="Finn R."/>
            <person name="Kale V."/>
            <person name="Holt S."/>
            <person name="Cochrane G."/>
            <person name="Meng A."/>
            <person name="Brown T."/>
            <person name="Cohen L."/>
        </authorList>
    </citation>
    <scope>NUCLEOTIDE SEQUENCE</scope>
    <source>
        <strain evidence="5">CCMP722</strain>
    </source>
</reference>
<feature type="repeat" description="ANK" evidence="3">
    <location>
        <begin position="38"/>
        <end position="70"/>
    </location>
</feature>
<keyword evidence="4" id="KW-0472">Membrane</keyword>
<dbReference type="InterPro" id="IPR002110">
    <property type="entry name" value="Ankyrin_rpt"/>
</dbReference>
<evidence type="ECO:0000256" key="4">
    <source>
        <dbReference type="SAM" id="Phobius"/>
    </source>
</evidence>
<keyword evidence="1" id="KW-0677">Repeat</keyword>
<feature type="repeat" description="ANK" evidence="3">
    <location>
        <begin position="108"/>
        <end position="140"/>
    </location>
</feature>
<dbReference type="EMBL" id="HBFA01032645">
    <property type="protein sequence ID" value="CAD8683545.1"/>
    <property type="molecule type" value="Transcribed_RNA"/>
</dbReference>
<organism evidence="5">
    <name type="scientific">Pyramimonas obovata</name>
    <dbReference type="NCBI Taxonomy" id="1411642"/>
    <lineage>
        <taxon>Eukaryota</taxon>
        <taxon>Viridiplantae</taxon>
        <taxon>Chlorophyta</taxon>
        <taxon>Pyramimonadophyceae</taxon>
        <taxon>Pyramimonadales</taxon>
        <taxon>Pyramimonadaceae</taxon>
        <taxon>Pyramimonas</taxon>
        <taxon>Pyramimonas incertae sedis</taxon>
    </lineage>
</organism>
<feature type="transmembrane region" description="Helical" evidence="4">
    <location>
        <begin position="12"/>
        <end position="32"/>
    </location>
</feature>
<dbReference type="SUPFAM" id="SSF48403">
    <property type="entry name" value="Ankyrin repeat"/>
    <property type="match status" value="1"/>
</dbReference>
<dbReference type="Gene3D" id="1.25.40.20">
    <property type="entry name" value="Ankyrin repeat-containing domain"/>
    <property type="match status" value="1"/>
</dbReference>
<evidence type="ECO:0000256" key="1">
    <source>
        <dbReference type="ARBA" id="ARBA00022737"/>
    </source>
</evidence>
<accession>A0A7S0RPP2</accession>
<dbReference type="PROSITE" id="PS50297">
    <property type="entry name" value="ANK_REP_REGION"/>
    <property type="match status" value="2"/>
</dbReference>
<evidence type="ECO:0008006" key="6">
    <source>
        <dbReference type="Google" id="ProtNLM"/>
    </source>
</evidence>
<dbReference type="PANTHER" id="PTHR24171">
    <property type="entry name" value="ANKYRIN REPEAT DOMAIN-CONTAINING PROTEIN 39-RELATED"/>
    <property type="match status" value="1"/>
</dbReference>
<keyword evidence="4" id="KW-0812">Transmembrane</keyword>
<dbReference type="AlphaFoldDB" id="A0A7S0RPP2"/>
<feature type="repeat" description="ANK" evidence="3">
    <location>
        <begin position="71"/>
        <end position="103"/>
    </location>
</feature>
<proteinExistence type="predicted"/>
<dbReference type="PROSITE" id="PS50088">
    <property type="entry name" value="ANK_REPEAT"/>
    <property type="match status" value="3"/>
</dbReference>
<dbReference type="SMART" id="SM00248">
    <property type="entry name" value="ANK"/>
    <property type="match status" value="4"/>
</dbReference>
<evidence type="ECO:0000256" key="3">
    <source>
        <dbReference type="PROSITE-ProRule" id="PRU00023"/>
    </source>
</evidence>
<dbReference type="PRINTS" id="PR01415">
    <property type="entry name" value="ANKYRIN"/>
</dbReference>